<feature type="transmembrane region" description="Helical" evidence="1">
    <location>
        <begin position="83"/>
        <end position="103"/>
    </location>
</feature>
<dbReference type="RefSeq" id="WP_234513943.1">
    <property type="nucleotide sequence ID" value="NZ_BAAAUF010000045.1"/>
</dbReference>
<feature type="transmembrane region" description="Helical" evidence="1">
    <location>
        <begin position="55"/>
        <end position="77"/>
    </location>
</feature>
<gene>
    <name evidence="2" type="ORF">GCM10010448_44680</name>
</gene>
<evidence type="ECO:0000313" key="3">
    <source>
        <dbReference type="Proteomes" id="UP001501532"/>
    </source>
</evidence>
<dbReference type="Proteomes" id="UP001501532">
    <property type="component" value="Unassembled WGS sequence"/>
</dbReference>
<keyword evidence="3" id="KW-1185">Reference proteome</keyword>
<keyword evidence="1" id="KW-0472">Membrane</keyword>
<protein>
    <submittedName>
        <fullName evidence="2">Uncharacterized protein</fullName>
    </submittedName>
</protein>
<keyword evidence="1" id="KW-1133">Transmembrane helix</keyword>
<reference evidence="3" key="1">
    <citation type="journal article" date="2019" name="Int. J. Syst. Evol. Microbiol.">
        <title>The Global Catalogue of Microorganisms (GCM) 10K type strain sequencing project: providing services to taxonomists for standard genome sequencing and annotation.</title>
        <authorList>
            <consortium name="The Broad Institute Genomics Platform"/>
            <consortium name="The Broad Institute Genome Sequencing Center for Infectious Disease"/>
            <person name="Wu L."/>
            <person name="Ma J."/>
        </authorList>
    </citation>
    <scope>NUCLEOTIDE SEQUENCE [LARGE SCALE GENOMIC DNA]</scope>
    <source>
        <strain evidence="3">JCM 9091</strain>
    </source>
</reference>
<evidence type="ECO:0000256" key="1">
    <source>
        <dbReference type="SAM" id="Phobius"/>
    </source>
</evidence>
<name>A0ABP6LV89_9ACTN</name>
<comment type="caution">
    <text evidence="2">The sequence shown here is derived from an EMBL/GenBank/DDBJ whole genome shotgun (WGS) entry which is preliminary data.</text>
</comment>
<keyword evidence="1" id="KW-0812">Transmembrane</keyword>
<sequence length="191" mass="19629">MTTEGARGAVEVICPGCASDGAQAVPEVCADHAAGREGLADRLARSPGVPSRFDSCLHFVEGMLMAGVGVALAYGGVDGGRPLFAVGGSLLAVLVFAGTIVVVRGEGRERALVAAGAPRADALWRSAYYCAGCASVFCPGGTPWQGRLTPEQFKKLVWTEAGYGKQLEERFTDVELPPGIPAGPGGSRDHA</sequence>
<evidence type="ECO:0000313" key="2">
    <source>
        <dbReference type="EMBL" id="GAA3056378.1"/>
    </source>
</evidence>
<dbReference type="EMBL" id="BAAAUF010000045">
    <property type="protein sequence ID" value="GAA3056378.1"/>
    <property type="molecule type" value="Genomic_DNA"/>
</dbReference>
<proteinExistence type="predicted"/>
<accession>A0ABP6LV89</accession>
<organism evidence="2 3">
    <name type="scientific">Streptomyces glomeratus</name>
    <dbReference type="NCBI Taxonomy" id="284452"/>
    <lineage>
        <taxon>Bacteria</taxon>
        <taxon>Bacillati</taxon>
        <taxon>Actinomycetota</taxon>
        <taxon>Actinomycetes</taxon>
        <taxon>Kitasatosporales</taxon>
        <taxon>Streptomycetaceae</taxon>
        <taxon>Streptomyces</taxon>
    </lineage>
</organism>